<dbReference type="Gene3D" id="3.40.50.720">
    <property type="entry name" value="NAD(P)-binding Rossmann-like Domain"/>
    <property type="match status" value="2"/>
</dbReference>
<dbReference type="OrthoDB" id="298012at2759"/>
<protein>
    <submittedName>
        <fullName evidence="6">Uncharacterized protein</fullName>
    </submittedName>
</protein>
<dbReference type="SUPFAM" id="SSF51735">
    <property type="entry name" value="NAD(P)-binding Rossmann-fold domains"/>
    <property type="match status" value="1"/>
</dbReference>
<name>A0A8H7ZBN2_9ASCO</name>
<dbReference type="RefSeq" id="XP_067546650.1">
    <property type="nucleotide sequence ID" value="XM_067694318.1"/>
</dbReference>
<sequence>MTIKQKVLFLEAPNKEVLHRFEQLFECIYYELTTVEQCIYDFQHKFSDIEAIYCGWPGFAPLGGFKGKLIDFAPKNLKIVTTCSIGYDHFDVPAMTAKGIVLTNSPSDMAYDAVADLVLYNAIASFRNFKIYEQNLGKDRYTQTGTLTKSLVFGEFDQKAGVAVSTPIMGSSYGKSCCQRANLSPRNHHVVIVGFGNIGQAIAARLSSIGMHIHYVKRNKLSKDEEQKLGFPITFHKTLAETTSFADLVVIACPGTPKTRHMVNDELINSMTKQFRLINVGRGSVVDEVALVNGLKSGKVLFAGLDVFEEEPHVHPELFDRQDVVLTPHIGSASTENFNYTAVNCLENIETVLFNSDRPLTQVN</sequence>
<dbReference type="GO" id="GO:0051287">
    <property type="term" value="F:NAD binding"/>
    <property type="evidence" value="ECO:0007669"/>
    <property type="project" value="InterPro"/>
</dbReference>
<comment type="caution">
    <text evidence="6">The sequence shown here is derived from an EMBL/GenBank/DDBJ whole genome shotgun (WGS) entry which is preliminary data.</text>
</comment>
<proteinExistence type="inferred from homology"/>
<dbReference type="Pfam" id="PF02826">
    <property type="entry name" value="2-Hacid_dh_C"/>
    <property type="match status" value="1"/>
</dbReference>
<organism evidence="6 7">
    <name type="scientific">Candida metapsilosis</name>
    <dbReference type="NCBI Taxonomy" id="273372"/>
    <lineage>
        <taxon>Eukaryota</taxon>
        <taxon>Fungi</taxon>
        <taxon>Dikarya</taxon>
        <taxon>Ascomycota</taxon>
        <taxon>Saccharomycotina</taxon>
        <taxon>Pichiomycetes</taxon>
        <taxon>Debaryomycetaceae</taxon>
        <taxon>Candida/Lodderomyces clade</taxon>
        <taxon>Candida</taxon>
    </lineage>
</organism>
<accession>A0A8H7ZBN2</accession>
<dbReference type="PANTHER" id="PTHR10996">
    <property type="entry name" value="2-HYDROXYACID DEHYDROGENASE-RELATED"/>
    <property type="match status" value="1"/>
</dbReference>
<evidence type="ECO:0000259" key="4">
    <source>
        <dbReference type="Pfam" id="PF00389"/>
    </source>
</evidence>
<dbReference type="InterPro" id="IPR036291">
    <property type="entry name" value="NAD(P)-bd_dom_sf"/>
</dbReference>
<dbReference type="PANTHER" id="PTHR10996:SF178">
    <property type="entry name" value="2-HYDROXYACID DEHYDROGENASE YGL185C-RELATED"/>
    <property type="match status" value="1"/>
</dbReference>
<keyword evidence="7" id="KW-1185">Reference proteome</keyword>
<evidence type="ECO:0000256" key="1">
    <source>
        <dbReference type="ARBA" id="ARBA00023002"/>
    </source>
</evidence>
<evidence type="ECO:0000313" key="7">
    <source>
        <dbReference type="Proteomes" id="UP000669133"/>
    </source>
</evidence>
<dbReference type="EMBL" id="JAEOAQ010000007">
    <property type="protein sequence ID" value="KAG5417534.1"/>
    <property type="molecule type" value="Genomic_DNA"/>
</dbReference>
<dbReference type="InterPro" id="IPR050223">
    <property type="entry name" value="D-isomer_2-hydroxyacid_DH"/>
</dbReference>
<reference evidence="6 7" key="1">
    <citation type="submission" date="2020-12" db="EMBL/GenBank/DDBJ databases">
        <title>Effect of drift, selection, and recombination on the evolution of hybrid genomes in Candida yeast pathogens.</title>
        <authorList>
            <person name="Mixao V."/>
            <person name="Ksiezopolska E."/>
            <person name="Saus E."/>
            <person name="Boekhout T."/>
            <person name="Gacser A."/>
            <person name="Gabaldon T."/>
        </authorList>
    </citation>
    <scope>NUCLEOTIDE SEQUENCE [LARGE SCALE GENOMIC DNA]</scope>
    <source>
        <strain evidence="6 7">BP57</strain>
    </source>
</reference>
<evidence type="ECO:0000256" key="2">
    <source>
        <dbReference type="ARBA" id="ARBA00023027"/>
    </source>
</evidence>
<dbReference type="GO" id="GO:0016618">
    <property type="term" value="F:hydroxypyruvate reductase [NAD(P)H] activity"/>
    <property type="evidence" value="ECO:0007669"/>
    <property type="project" value="TreeGrafter"/>
</dbReference>
<dbReference type="SUPFAM" id="SSF52283">
    <property type="entry name" value="Formate/glycerate dehydrogenase catalytic domain-like"/>
    <property type="match status" value="1"/>
</dbReference>
<dbReference type="AlphaFoldDB" id="A0A8H7ZBN2"/>
<dbReference type="GO" id="GO:0030267">
    <property type="term" value="F:glyoxylate reductase (NADPH) activity"/>
    <property type="evidence" value="ECO:0007669"/>
    <property type="project" value="TreeGrafter"/>
</dbReference>
<comment type="similarity">
    <text evidence="3">Belongs to the D-isomer specific 2-hydroxyacid dehydrogenase family.</text>
</comment>
<gene>
    <name evidence="6" type="ORF">I9W82_005170</name>
</gene>
<evidence type="ECO:0000313" key="6">
    <source>
        <dbReference type="EMBL" id="KAG5417534.1"/>
    </source>
</evidence>
<dbReference type="InterPro" id="IPR006140">
    <property type="entry name" value="D-isomer_DH_NAD-bd"/>
</dbReference>
<keyword evidence="2" id="KW-0520">NAD</keyword>
<dbReference type="GeneID" id="93653799"/>
<feature type="domain" description="D-isomer specific 2-hydroxyacid dehydrogenase catalytic" evidence="4">
    <location>
        <begin position="66"/>
        <end position="363"/>
    </location>
</feature>
<dbReference type="GO" id="GO:0005829">
    <property type="term" value="C:cytosol"/>
    <property type="evidence" value="ECO:0007669"/>
    <property type="project" value="TreeGrafter"/>
</dbReference>
<evidence type="ECO:0000256" key="3">
    <source>
        <dbReference type="RuleBase" id="RU003719"/>
    </source>
</evidence>
<dbReference type="Proteomes" id="UP000669133">
    <property type="component" value="Unassembled WGS sequence"/>
</dbReference>
<dbReference type="InterPro" id="IPR006139">
    <property type="entry name" value="D-isomer_2_OHA_DH_cat_dom"/>
</dbReference>
<feature type="domain" description="D-isomer specific 2-hydroxyacid dehydrogenase NAD-binding" evidence="5">
    <location>
        <begin position="184"/>
        <end position="331"/>
    </location>
</feature>
<dbReference type="Pfam" id="PF00389">
    <property type="entry name" value="2-Hacid_dh"/>
    <property type="match status" value="1"/>
</dbReference>
<keyword evidence="1 3" id="KW-0560">Oxidoreductase</keyword>
<evidence type="ECO:0000259" key="5">
    <source>
        <dbReference type="Pfam" id="PF02826"/>
    </source>
</evidence>